<dbReference type="InterPro" id="IPR025110">
    <property type="entry name" value="AMP-bd_C"/>
</dbReference>
<dbReference type="CDD" id="cd17631">
    <property type="entry name" value="FACL_FadD13-like"/>
    <property type="match status" value="1"/>
</dbReference>
<evidence type="ECO:0000313" key="7">
    <source>
        <dbReference type="Proteomes" id="UP000238083"/>
    </source>
</evidence>
<reference evidence="6 7" key="1">
    <citation type="submission" date="2018-03" db="EMBL/GenBank/DDBJ databases">
        <title>Genomic Encyclopedia of Archaeal and Bacterial Type Strains, Phase II (KMG-II): from individual species to whole genera.</title>
        <authorList>
            <person name="Goeker M."/>
        </authorList>
    </citation>
    <scope>NUCLEOTIDE SEQUENCE [LARGE SCALE GENOMIC DNA]</scope>
    <source>
        <strain evidence="6 7">DSM 19711</strain>
    </source>
</reference>
<evidence type="ECO:0000256" key="2">
    <source>
        <dbReference type="ARBA" id="ARBA00022598"/>
    </source>
</evidence>
<evidence type="ECO:0000256" key="3">
    <source>
        <dbReference type="SAM" id="MobiDB-lite"/>
    </source>
</evidence>
<dbReference type="InterPro" id="IPR020845">
    <property type="entry name" value="AMP-binding_CS"/>
</dbReference>
<evidence type="ECO:0000256" key="1">
    <source>
        <dbReference type="ARBA" id="ARBA00006432"/>
    </source>
</evidence>
<dbReference type="InterPro" id="IPR000873">
    <property type="entry name" value="AMP-dep_synth/lig_dom"/>
</dbReference>
<dbReference type="PANTHER" id="PTHR43201:SF5">
    <property type="entry name" value="MEDIUM-CHAIN ACYL-COA LIGASE ACSF2, MITOCHONDRIAL"/>
    <property type="match status" value="1"/>
</dbReference>
<feature type="domain" description="AMP-binding enzyme C-terminal" evidence="5">
    <location>
        <begin position="451"/>
        <end position="526"/>
    </location>
</feature>
<dbReference type="Proteomes" id="UP000238083">
    <property type="component" value="Unassembled WGS sequence"/>
</dbReference>
<dbReference type="InterPro" id="IPR042099">
    <property type="entry name" value="ANL_N_sf"/>
</dbReference>
<evidence type="ECO:0000313" key="6">
    <source>
        <dbReference type="EMBL" id="PRY14463.1"/>
    </source>
</evidence>
<dbReference type="Gene3D" id="3.40.50.12780">
    <property type="entry name" value="N-terminal domain of ligase-like"/>
    <property type="match status" value="1"/>
</dbReference>
<dbReference type="GO" id="GO:0006631">
    <property type="term" value="P:fatty acid metabolic process"/>
    <property type="evidence" value="ECO:0007669"/>
    <property type="project" value="TreeGrafter"/>
</dbReference>
<dbReference type="PANTHER" id="PTHR43201">
    <property type="entry name" value="ACYL-COA SYNTHETASE"/>
    <property type="match status" value="1"/>
</dbReference>
<dbReference type="InterPro" id="IPR045851">
    <property type="entry name" value="AMP-bd_C_sf"/>
</dbReference>
<dbReference type="GO" id="GO:0031956">
    <property type="term" value="F:medium-chain fatty acid-CoA ligase activity"/>
    <property type="evidence" value="ECO:0007669"/>
    <property type="project" value="TreeGrafter"/>
</dbReference>
<dbReference type="AlphaFoldDB" id="A0A2T0R388"/>
<dbReference type="RefSeq" id="WP_211298602.1">
    <property type="nucleotide sequence ID" value="NZ_PVZF01000006.1"/>
</dbReference>
<dbReference type="Pfam" id="PF00501">
    <property type="entry name" value="AMP-binding"/>
    <property type="match status" value="1"/>
</dbReference>
<accession>A0A2T0R388</accession>
<evidence type="ECO:0000259" key="4">
    <source>
        <dbReference type="Pfam" id="PF00501"/>
    </source>
</evidence>
<comment type="similarity">
    <text evidence="1">Belongs to the ATP-dependent AMP-binding enzyme family.</text>
</comment>
<feature type="region of interest" description="Disordered" evidence="3">
    <location>
        <begin position="1"/>
        <end position="22"/>
    </location>
</feature>
<name>A0A2T0R388_9ACTN</name>
<feature type="domain" description="AMP-dependent synthetase/ligase" evidence="4">
    <location>
        <begin position="30"/>
        <end position="391"/>
    </location>
</feature>
<protein>
    <submittedName>
        <fullName evidence="6">Fatty-acyl-CoA synthase</fullName>
    </submittedName>
</protein>
<organism evidence="6 7">
    <name type="scientific">Kineococcus rhizosphaerae</name>
    <dbReference type="NCBI Taxonomy" id="559628"/>
    <lineage>
        <taxon>Bacteria</taxon>
        <taxon>Bacillati</taxon>
        <taxon>Actinomycetota</taxon>
        <taxon>Actinomycetes</taxon>
        <taxon>Kineosporiales</taxon>
        <taxon>Kineosporiaceae</taxon>
        <taxon>Kineococcus</taxon>
    </lineage>
</organism>
<sequence length="552" mass="58319">MTTPDLPADPPVPPSTDLSPDRGLGSWPWRRARIDPHVVALGQGTRTRTYAELADRTDRLAAGLRSLGVARGDRVAFLGLNDVDAFELLFACGRLGALFVPLNVRLVARELAFQLRDSGTEVLVVGAGVEAVAADLRAEDTPLRHTLALHPAAANPAGTLADLLDAAGPPSGDLGADLDDPAVLLYTSGTTGRPKAAVLTHGNLTWNTVNQLAHLDFTHDERALCTAPLFHAVGLGMVSLPTLLKGGRLEVLPRFDAGGLLEAVVAHRATSFSCVPTMLQMVADHPAWPAADLSTLRTVVYGGSPVTERVARAWRERGIDVVQGYGMTEAAPGVFMETPARGRTRPTTVGAPHFFTDVAAAGPDGAPVALTRASTPAELLVRGPNVFQGYWGRPADTAAATVDGWYRTGDVVDVSGDVTGDVTGDGEDRVRVVDRLKDLFISGGENVYPAEVEAVIAGLPGVATVALVPVPDERWGEVGAAYVTALDGHDLDPEELRERLRGRVAAYKIPRWVFRVDELPVGGSGKIRRADLRRQAAEDVARRVAAATGGVA</sequence>
<gene>
    <name evidence="6" type="ORF">CLV37_10621</name>
</gene>
<dbReference type="EMBL" id="PVZF01000006">
    <property type="protein sequence ID" value="PRY14463.1"/>
    <property type="molecule type" value="Genomic_DNA"/>
</dbReference>
<dbReference type="PROSITE" id="PS00455">
    <property type="entry name" value="AMP_BINDING"/>
    <property type="match status" value="1"/>
</dbReference>
<keyword evidence="2" id="KW-0436">Ligase</keyword>
<dbReference type="SUPFAM" id="SSF56801">
    <property type="entry name" value="Acetyl-CoA synthetase-like"/>
    <property type="match status" value="1"/>
</dbReference>
<dbReference type="Gene3D" id="3.30.300.30">
    <property type="match status" value="1"/>
</dbReference>
<proteinExistence type="inferred from homology"/>
<keyword evidence="7" id="KW-1185">Reference proteome</keyword>
<comment type="caution">
    <text evidence="6">The sequence shown here is derived from an EMBL/GenBank/DDBJ whole genome shotgun (WGS) entry which is preliminary data.</text>
</comment>
<dbReference type="Pfam" id="PF13193">
    <property type="entry name" value="AMP-binding_C"/>
    <property type="match status" value="1"/>
</dbReference>
<evidence type="ECO:0000259" key="5">
    <source>
        <dbReference type="Pfam" id="PF13193"/>
    </source>
</evidence>